<proteinExistence type="predicted"/>
<protein>
    <submittedName>
        <fullName evidence="2">Uncharacterized protein</fullName>
    </submittedName>
</protein>
<keyword evidence="3" id="KW-1185">Reference proteome</keyword>
<name>A0ABQ7KHZ5_9FUNG</name>
<feature type="compositionally biased region" description="Polar residues" evidence="1">
    <location>
        <begin position="227"/>
        <end position="253"/>
    </location>
</feature>
<reference evidence="2 3" key="1">
    <citation type="journal article" date="2020" name="Fungal Divers.">
        <title>Resolving the Mortierellaceae phylogeny through synthesis of multi-gene phylogenetics and phylogenomics.</title>
        <authorList>
            <person name="Vandepol N."/>
            <person name="Liber J."/>
            <person name="Desiro A."/>
            <person name="Na H."/>
            <person name="Kennedy M."/>
            <person name="Barry K."/>
            <person name="Grigoriev I.V."/>
            <person name="Miller A.N."/>
            <person name="O'Donnell K."/>
            <person name="Stajich J.E."/>
            <person name="Bonito G."/>
        </authorList>
    </citation>
    <scope>NUCLEOTIDE SEQUENCE [LARGE SCALE GENOMIC DNA]</scope>
    <source>
        <strain evidence="2 3">AD045</strain>
    </source>
</reference>
<gene>
    <name evidence="2" type="ORF">BGZ96_012141</name>
</gene>
<sequence>MNGVIRSYPSNRHGSYGFFSSGQNTHNFESYLSRKGHQDIQPFPQAKAAPERVSVPLPEGTGKAEGVWNAFNGSYTQQDWANYARGQSVPASKKPVNAAATATTALTNGHTTAVASRQAQKPSLSNSTVLAPAPALAPAPTSASSAAHLEFTSTTPVTPTLNSSVFADLLDLDFSPTTSTTTPNIGVETENLNDSTEKAAVILEESTLIDFSDAFTSPPACNEPRSHSASSVTFGEASQSNDHLAADENTTGNSEYDDEDSDIASDSDSDSSDDDDEHLHRQFGVDKSLHHDKDADSDTKGIFIDFATLSNLRTELLEANVTWDDLLTRLKGARSVRA</sequence>
<comment type="caution">
    <text evidence="2">The sequence shown here is derived from an EMBL/GenBank/DDBJ whole genome shotgun (WGS) entry which is preliminary data.</text>
</comment>
<feature type="region of interest" description="Disordered" evidence="1">
    <location>
        <begin position="219"/>
        <end position="278"/>
    </location>
</feature>
<accession>A0ABQ7KHZ5</accession>
<feature type="compositionally biased region" description="Acidic residues" evidence="1">
    <location>
        <begin position="255"/>
        <end position="276"/>
    </location>
</feature>
<evidence type="ECO:0000313" key="2">
    <source>
        <dbReference type="EMBL" id="KAG0298419.1"/>
    </source>
</evidence>
<organism evidence="2 3">
    <name type="scientific">Linnemannia gamsii</name>
    <dbReference type="NCBI Taxonomy" id="64522"/>
    <lineage>
        <taxon>Eukaryota</taxon>
        <taxon>Fungi</taxon>
        <taxon>Fungi incertae sedis</taxon>
        <taxon>Mucoromycota</taxon>
        <taxon>Mortierellomycotina</taxon>
        <taxon>Mortierellomycetes</taxon>
        <taxon>Mortierellales</taxon>
        <taxon>Mortierellaceae</taxon>
        <taxon>Linnemannia</taxon>
    </lineage>
</organism>
<evidence type="ECO:0000313" key="3">
    <source>
        <dbReference type="Proteomes" id="UP001194696"/>
    </source>
</evidence>
<dbReference type="Proteomes" id="UP001194696">
    <property type="component" value="Unassembled WGS sequence"/>
</dbReference>
<evidence type="ECO:0000256" key="1">
    <source>
        <dbReference type="SAM" id="MobiDB-lite"/>
    </source>
</evidence>
<dbReference type="EMBL" id="JAAAIM010000009">
    <property type="protein sequence ID" value="KAG0298419.1"/>
    <property type="molecule type" value="Genomic_DNA"/>
</dbReference>